<reference evidence="5 6" key="1">
    <citation type="submission" date="2019-02" db="EMBL/GenBank/DDBJ databases">
        <title>Deep-cultivation of Planctomycetes and their phenomic and genomic characterization uncovers novel biology.</title>
        <authorList>
            <person name="Wiegand S."/>
            <person name="Jogler M."/>
            <person name="Boedeker C."/>
            <person name="Pinto D."/>
            <person name="Vollmers J."/>
            <person name="Rivas-Marin E."/>
            <person name="Kohn T."/>
            <person name="Peeters S.H."/>
            <person name="Heuer A."/>
            <person name="Rast P."/>
            <person name="Oberbeckmann S."/>
            <person name="Bunk B."/>
            <person name="Jeske O."/>
            <person name="Meyerdierks A."/>
            <person name="Storesund J.E."/>
            <person name="Kallscheuer N."/>
            <person name="Luecker S."/>
            <person name="Lage O.M."/>
            <person name="Pohl T."/>
            <person name="Merkel B.J."/>
            <person name="Hornburger P."/>
            <person name="Mueller R.-W."/>
            <person name="Bruemmer F."/>
            <person name="Labrenz M."/>
            <person name="Spormann A.M."/>
            <person name="Op den Camp H."/>
            <person name="Overmann J."/>
            <person name="Amann R."/>
            <person name="Jetten M.S.M."/>
            <person name="Mascher T."/>
            <person name="Medema M.H."/>
            <person name="Devos D.P."/>
            <person name="Kaster A.-K."/>
            <person name="Ovreas L."/>
            <person name="Rohde M."/>
            <person name="Galperin M.Y."/>
            <person name="Jogler C."/>
        </authorList>
    </citation>
    <scope>NUCLEOTIDE SEQUENCE [LARGE SCALE GENOMIC DNA]</scope>
    <source>
        <strain evidence="5 6">FF011L</strain>
    </source>
</reference>
<dbReference type="PANTHER" id="PTHR12526:SF510">
    <property type="entry name" value="D-INOSITOL 3-PHOSPHATE GLYCOSYLTRANSFERASE"/>
    <property type="match status" value="1"/>
</dbReference>
<feature type="domain" description="Glycosyl transferase family 1" evidence="3">
    <location>
        <begin position="202"/>
        <end position="359"/>
    </location>
</feature>
<sequence>MSERISVLLMIGSLAGGGSERQMIGIAKMLDRTKFRPVLFLIYASGELLKEVPADVPVYAYWQDQKPFRFNYPGRILRDQKRYLEKVLRKESIDVLYSRTYPMALVAGPVTKRLGVPHLPTIVVDPASMLRDSKERWMRLKLLLLKRAYHDSELVLTVSEGVREAAIAFYDLPPPHVRRMINSLDLERLDRLAEQPFDHFRPGRFHIVHAGRFVSQKGHRYLFEAIAELVRRGHRELSVHLYGEGPDQDSLQQLVAKLGLQDHVELNPYLVNVLPAIKNADLFCLPSLYEGMPNALLEAVALGIPVVSTDCPSGPREILNEGELGRLVPVADSVAMADAIAEVIENKQAAFEWAARAKKEIRARFDPAAVTPVLEQILESAVGS</sequence>
<protein>
    <submittedName>
        <fullName evidence="5">N-acetylgalactosamine-N, N'-diacetylbacillosaminyl-diphospho-undecaprenol 4-alpha-N-acetylgalactosaminyltransferase</fullName>
        <ecNumber evidence="5">2.4.1.291</ecNumber>
    </submittedName>
</protein>
<dbReference type="RefSeq" id="WP_145351854.1">
    <property type="nucleotide sequence ID" value="NZ_CP036262.1"/>
</dbReference>
<accession>A0A517MFT8</accession>
<dbReference type="EC" id="2.4.1.291" evidence="5"/>
<evidence type="ECO:0000313" key="6">
    <source>
        <dbReference type="Proteomes" id="UP000320672"/>
    </source>
</evidence>
<dbReference type="Pfam" id="PF13439">
    <property type="entry name" value="Glyco_transf_4"/>
    <property type="match status" value="1"/>
</dbReference>
<dbReference type="InterPro" id="IPR001296">
    <property type="entry name" value="Glyco_trans_1"/>
</dbReference>
<dbReference type="Pfam" id="PF00534">
    <property type="entry name" value="Glycos_transf_1"/>
    <property type="match status" value="1"/>
</dbReference>
<keyword evidence="1 5" id="KW-0328">Glycosyltransferase</keyword>
<dbReference type="OrthoDB" id="9775208at2"/>
<keyword evidence="2 5" id="KW-0808">Transferase</keyword>
<dbReference type="PANTHER" id="PTHR12526">
    <property type="entry name" value="GLYCOSYLTRANSFERASE"/>
    <property type="match status" value="1"/>
</dbReference>
<dbReference type="Gene3D" id="3.40.50.2000">
    <property type="entry name" value="Glycogen Phosphorylase B"/>
    <property type="match status" value="2"/>
</dbReference>
<gene>
    <name evidence="5" type="primary">pglJ</name>
    <name evidence="5" type="ORF">FF011L_25260</name>
</gene>
<evidence type="ECO:0000259" key="4">
    <source>
        <dbReference type="Pfam" id="PF13439"/>
    </source>
</evidence>
<dbReference type="AlphaFoldDB" id="A0A517MFT8"/>
<organism evidence="5 6">
    <name type="scientific">Roseimaritima multifibrata</name>
    <dbReference type="NCBI Taxonomy" id="1930274"/>
    <lineage>
        <taxon>Bacteria</taxon>
        <taxon>Pseudomonadati</taxon>
        <taxon>Planctomycetota</taxon>
        <taxon>Planctomycetia</taxon>
        <taxon>Pirellulales</taxon>
        <taxon>Pirellulaceae</taxon>
        <taxon>Roseimaritima</taxon>
    </lineage>
</organism>
<name>A0A517MFT8_9BACT</name>
<evidence type="ECO:0000256" key="2">
    <source>
        <dbReference type="ARBA" id="ARBA00022679"/>
    </source>
</evidence>
<dbReference type="Proteomes" id="UP000320672">
    <property type="component" value="Chromosome"/>
</dbReference>
<keyword evidence="6" id="KW-1185">Reference proteome</keyword>
<evidence type="ECO:0000256" key="1">
    <source>
        <dbReference type="ARBA" id="ARBA00022676"/>
    </source>
</evidence>
<feature type="domain" description="Glycosyltransferase subfamily 4-like N-terminal" evidence="4">
    <location>
        <begin position="17"/>
        <end position="188"/>
    </location>
</feature>
<proteinExistence type="predicted"/>
<dbReference type="CDD" id="cd03811">
    <property type="entry name" value="GT4_GT28_WabH-like"/>
    <property type="match status" value="1"/>
</dbReference>
<dbReference type="KEGG" id="rml:FF011L_25260"/>
<dbReference type="GO" id="GO:0016757">
    <property type="term" value="F:glycosyltransferase activity"/>
    <property type="evidence" value="ECO:0007669"/>
    <property type="project" value="UniProtKB-KW"/>
</dbReference>
<dbReference type="EMBL" id="CP036262">
    <property type="protein sequence ID" value="QDS93753.1"/>
    <property type="molecule type" value="Genomic_DNA"/>
</dbReference>
<evidence type="ECO:0000259" key="3">
    <source>
        <dbReference type="Pfam" id="PF00534"/>
    </source>
</evidence>
<evidence type="ECO:0000313" key="5">
    <source>
        <dbReference type="EMBL" id="QDS93753.1"/>
    </source>
</evidence>
<dbReference type="InterPro" id="IPR028098">
    <property type="entry name" value="Glyco_trans_4-like_N"/>
</dbReference>
<dbReference type="SUPFAM" id="SSF53756">
    <property type="entry name" value="UDP-Glycosyltransferase/glycogen phosphorylase"/>
    <property type="match status" value="1"/>
</dbReference>